<reference evidence="1" key="2">
    <citation type="journal article" date="2015" name="Data Brief">
        <title>Shoot transcriptome of the giant reed, Arundo donax.</title>
        <authorList>
            <person name="Barrero R.A."/>
            <person name="Guerrero F.D."/>
            <person name="Moolhuijzen P."/>
            <person name="Goolsby J.A."/>
            <person name="Tidwell J."/>
            <person name="Bellgard S.E."/>
            <person name="Bellgard M.I."/>
        </authorList>
    </citation>
    <scope>NUCLEOTIDE SEQUENCE</scope>
    <source>
        <tissue evidence="1">Shoot tissue taken approximately 20 cm above the soil surface</tissue>
    </source>
</reference>
<reference evidence="1" key="1">
    <citation type="submission" date="2014-09" db="EMBL/GenBank/DDBJ databases">
        <authorList>
            <person name="Magalhaes I.L.F."/>
            <person name="Oliveira U."/>
            <person name="Santos F.R."/>
            <person name="Vidigal T.H.D.A."/>
            <person name="Brescovit A.D."/>
            <person name="Santos A.J."/>
        </authorList>
    </citation>
    <scope>NUCLEOTIDE SEQUENCE</scope>
    <source>
        <tissue evidence="1">Shoot tissue taken approximately 20 cm above the soil surface</tissue>
    </source>
</reference>
<dbReference type="AlphaFoldDB" id="A0A0A9EKM6"/>
<evidence type="ECO:0000313" key="1">
    <source>
        <dbReference type="EMBL" id="JAE01305.1"/>
    </source>
</evidence>
<accession>A0A0A9EKM6</accession>
<name>A0A0A9EKM6_ARUDO</name>
<dbReference type="EMBL" id="GBRH01196591">
    <property type="protein sequence ID" value="JAE01305.1"/>
    <property type="molecule type" value="Transcribed_RNA"/>
</dbReference>
<proteinExistence type="predicted"/>
<protein>
    <submittedName>
        <fullName evidence="1">Uncharacterized protein</fullName>
    </submittedName>
</protein>
<organism evidence="1">
    <name type="scientific">Arundo donax</name>
    <name type="common">Giant reed</name>
    <name type="synonym">Donax arundinaceus</name>
    <dbReference type="NCBI Taxonomy" id="35708"/>
    <lineage>
        <taxon>Eukaryota</taxon>
        <taxon>Viridiplantae</taxon>
        <taxon>Streptophyta</taxon>
        <taxon>Embryophyta</taxon>
        <taxon>Tracheophyta</taxon>
        <taxon>Spermatophyta</taxon>
        <taxon>Magnoliopsida</taxon>
        <taxon>Liliopsida</taxon>
        <taxon>Poales</taxon>
        <taxon>Poaceae</taxon>
        <taxon>PACMAD clade</taxon>
        <taxon>Arundinoideae</taxon>
        <taxon>Arundineae</taxon>
        <taxon>Arundo</taxon>
    </lineage>
</organism>
<sequence length="22" mass="2437">MYKGVVVRSFQPCPAISSWIPA</sequence>